<dbReference type="InterPro" id="IPR040456">
    <property type="entry name" value="RNase_H2_suB"/>
</dbReference>
<evidence type="ECO:0000256" key="6">
    <source>
        <dbReference type="SAM" id="MobiDB-lite"/>
    </source>
</evidence>
<dbReference type="Pfam" id="PF17745">
    <property type="entry name" value="Ydr279_N"/>
    <property type="match status" value="1"/>
</dbReference>
<organism evidence="9 10">
    <name type="scientific">Coptis chinensis</name>
    <dbReference type="NCBI Taxonomy" id="261450"/>
    <lineage>
        <taxon>Eukaryota</taxon>
        <taxon>Viridiplantae</taxon>
        <taxon>Streptophyta</taxon>
        <taxon>Embryophyta</taxon>
        <taxon>Tracheophyta</taxon>
        <taxon>Spermatophyta</taxon>
        <taxon>Magnoliopsida</taxon>
        <taxon>Ranunculales</taxon>
        <taxon>Ranunculaceae</taxon>
        <taxon>Coptidoideae</taxon>
        <taxon>Coptis</taxon>
    </lineage>
</organism>
<dbReference type="CDD" id="cd09270">
    <property type="entry name" value="RNase_H2-B"/>
    <property type="match status" value="1"/>
</dbReference>
<dbReference type="FunFam" id="2.20.25.530:FF:000002">
    <property type="entry name" value="Ribonuclease H2 subunit B"/>
    <property type="match status" value="1"/>
</dbReference>
<comment type="subcellular location">
    <subcellularLocation>
        <location evidence="1">Nucleus</location>
    </subcellularLocation>
</comment>
<gene>
    <name evidence="9" type="ORF">IFM89_028581</name>
</gene>
<evidence type="ECO:0000259" key="7">
    <source>
        <dbReference type="Pfam" id="PF09468"/>
    </source>
</evidence>
<reference evidence="9 10" key="1">
    <citation type="submission" date="2020-10" db="EMBL/GenBank/DDBJ databases">
        <title>The Coptis chinensis genome and diversification of protoberbering-type alkaloids.</title>
        <authorList>
            <person name="Wang B."/>
            <person name="Shu S."/>
            <person name="Song C."/>
            <person name="Liu Y."/>
        </authorList>
    </citation>
    <scope>NUCLEOTIDE SEQUENCE [LARGE SCALE GENOMIC DNA]</scope>
    <source>
        <strain evidence="9">HL-2020</strain>
        <tissue evidence="9">Leaf</tissue>
    </source>
</reference>
<keyword evidence="10" id="KW-1185">Reference proteome</keyword>
<evidence type="ECO:0000256" key="2">
    <source>
        <dbReference type="ARBA" id="ARBA00019062"/>
    </source>
</evidence>
<accession>A0A835IBZ2</accession>
<comment type="function">
    <text evidence="4">Non catalytic subunit of RNase H2, an endonuclease that specifically degrades the RNA of RNA:DNA hybrids. Participates in DNA replication, possibly by mediating the removal of lagging-strand Okazaki fragment RNA primers during DNA replication. Mediates the excision of single ribonucleotides from DNA:RNA duplexes.</text>
</comment>
<proteinExistence type="predicted"/>
<dbReference type="Gene3D" id="2.20.25.530">
    <property type="match status" value="1"/>
</dbReference>
<dbReference type="Proteomes" id="UP000631114">
    <property type="component" value="Unassembled WGS sequence"/>
</dbReference>
<evidence type="ECO:0000256" key="4">
    <source>
        <dbReference type="ARBA" id="ARBA00024778"/>
    </source>
</evidence>
<dbReference type="GO" id="GO:0005654">
    <property type="term" value="C:nucleoplasm"/>
    <property type="evidence" value="ECO:0007669"/>
    <property type="project" value="TreeGrafter"/>
</dbReference>
<keyword evidence="3" id="KW-0539">Nucleus</keyword>
<dbReference type="PANTHER" id="PTHR13383">
    <property type="entry name" value="RIBONUCLEASE H2 SUBUNIT B"/>
    <property type="match status" value="1"/>
</dbReference>
<dbReference type="GO" id="GO:0006401">
    <property type="term" value="P:RNA catabolic process"/>
    <property type="evidence" value="ECO:0007669"/>
    <property type="project" value="TreeGrafter"/>
</dbReference>
<evidence type="ECO:0000313" key="10">
    <source>
        <dbReference type="Proteomes" id="UP000631114"/>
    </source>
</evidence>
<evidence type="ECO:0000256" key="5">
    <source>
        <dbReference type="ARBA" id="ARBA00033464"/>
    </source>
</evidence>
<dbReference type="PANTHER" id="PTHR13383:SF11">
    <property type="entry name" value="RIBONUCLEASE H2 SUBUNIT B"/>
    <property type="match status" value="1"/>
</dbReference>
<evidence type="ECO:0000256" key="1">
    <source>
        <dbReference type="ARBA" id="ARBA00004123"/>
    </source>
</evidence>
<dbReference type="Pfam" id="PF09468">
    <property type="entry name" value="RNase_H2-Ydr279"/>
    <property type="match status" value="1"/>
</dbReference>
<dbReference type="GO" id="GO:0032299">
    <property type="term" value="C:ribonuclease H2 complex"/>
    <property type="evidence" value="ECO:0007669"/>
    <property type="project" value="InterPro"/>
</dbReference>
<protein>
    <recommendedName>
        <fullName evidence="2">Ribonuclease H2 subunit B</fullName>
    </recommendedName>
    <alternativeName>
        <fullName evidence="5">Ribonuclease HI subunit B</fullName>
    </alternativeName>
</protein>
<feature type="domain" description="Ribonuclease H2 subunit B wHTH" evidence="7">
    <location>
        <begin position="85"/>
        <end position="176"/>
    </location>
</feature>
<evidence type="ECO:0000256" key="3">
    <source>
        <dbReference type="ARBA" id="ARBA00023242"/>
    </source>
</evidence>
<dbReference type="Gene3D" id="1.10.20.120">
    <property type="match status" value="1"/>
</dbReference>
<dbReference type="EMBL" id="JADFTS010000003">
    <property type="protein sequence ID" value="KAF9616115.1"/>
    <property type="molecule type" value="Genomic_DNA"/>
</dbReference>
<dbReference type="OrthoDB" id="29098at2759"/>
<feature type="region of interest" description="Disordered" evidence="6">
    <location>
        <begin position="248"/>
        <end position="278"/>
    </location>
</feature>
<feature type="domain" description="Rnh202 triple barrel" evidence="8">
    <location>
        <begin position="27"/>
        <end position="82"/>
    </location>
</feature>
<name>A0A835IBZ2_9MAGN</name>
<dbReference type="InterPro" id="IPR019024">
    <property type="entry name" value="RNase_H2_suB_wHTH"/>
</dbReference>
<evidence type="ECO:0000313" key="9">
    <source>
        <dbReference type="EMBL" id="KAF9616115.1"/>
    </source>
</evidence>
<feature type="compositionally biased region" description="Basic and acidic residues" evidence="6">
    <location>
        <begin position="257"/>
        <end position="270"/>
    </location>
</feature>
<dbReference type="InterPro" id="IPR041195">
    <property type="entry name" value="Rnh202_N"/>
</dbReference>
<dbReference type="AlphaFoldDB" id="A0A835IBZ2"/>
<evidence type="ECO:0000259" key="8">
    <source>
        <dbReference type="Pfam" id="PF17745"/>
    </source>
</evidence>
<sequence>MAWWEGVEETRLLIAPVPGPTNQNGEGSLLSLRHPKSGNPTSYFLNNGSLQELNWFKQSYGSWFLGEFVCEDGSLYTATPIDPVFILLPIFEEARMKKEGDKGKFRQLEEIMFINGYPGYQNLLSMAEESMLAVCEMKEVGFSKFFRLNDSKVLAWLCYKVHQLKLTLSALDKNYAAQDEKDVLTEAVSLLGEYLNDEPWLKLLCSHLRLDLQEATKSTPFQEILPSAPESTPGSFIAQQVKSACQKKTYGRQAKKMKPETDSRNIKDMFTRASRRGR</sequence>
<comment type="caution">
    <text evidence="9">The sequence shown here is derived from an EMBL/GenBank/DDBJ whole genome shotgun (WGS) entry which is preliminary data.</text>
</comment>